<evidence type="ECO:0008006" key="3">
    <source>
        <dbReference type="Google" id="ProtNLM"/>
    </source>
</evidence>
<reference evidence="1 2" key="1">
    <citation type="submission" date="2023-07" db="EMBL/GenBank/DDBJ databases">
        <authorList>
            <person name="Kim M.K."/>
        </authorList>
    </citation>
    <scope>NUCLEOTIDE SEQUENCE [LARGE SCALE GENOMIC DNA]</scope>
    <source>
        <strain evidence="1 2">KR1UV-12</strain>
    </source>
</reference>
<sequence length="144" mass="15460">MPTIAAAFRDHQTAILDRLEEAGSLLEDSGRPSGDRLDASRNGIGDALTAYQRFKHCEVYDPIITAGGADAPAAAALKADCEALARDYQAYCTGVEAGDGVLASYRRATLDMATRVKHALIREFELVRQLTVYPDYATRPVGGA</sequence>
<dbReference type="RefSeq" id="WP_305173018.1">
    <property type="nucleotide sequence ID" value="NZ_JAUUDS010000003.1"/>
</dbReference>
<keyword evidence="2" id="KW-1185">Reference proteome</keyword>
<name>A0ABT9EK13_9SPHN</name>
<dbReference type="Proteomes" id="UP001230685">
    <property type="component" value="Unassembled WGS sequence"/>
</dbReference>
<accession>A0ABT9EK13</accession>
<organism evidence="1 2">
    <name type="scientific">Sphingomonas aurea</name>
    <dbReference type="NCBI Taxonomy" id="3063994"/>
    <lineage>
        <taxon>Bacteria</taxon>
        <taxon>Pseudomonadati</taxon>
        <taxon>Pseudomonadota</taxon>
        <taxon>Alphaproteobacteria</taxon>
        <taxon>Sphingomonadales</taxon>
        <taxon>Sphingomonadaceae</taxon>
        <taxon>Sphingomonas</taxon>
    </lineage>
</organism>
<protein>
    <recommendedName>
        <fullName evidence="3">PA2169 family four-helix-bundle protein</fullName>
    </recommendedName>
</protein>
<proteinExistence type="predicted"/>
<dbReference type="EMBL" id="JAUUDS010000003">
    <property type="protein sequence ID" value="MDP1027309.1"/>
    <property type="molecule type" value="Genomic_DNA"/>
</dbReference>
<evidence type="ECO:0000313" key="1">
    <source>
        <dbReference type="EMBL" id="MDP1027309.1"/>
    </source>
</evidence>
<comment type="caution">
    <text evidence="1">The sequence shown here is derived from an EMBL/GenBank/DDBJ whole genome shotgun (WGS) entry which is preliminary data.</text>
</comment>
<gene>
    <name evidence="1" type="ORF">Q5H91_08800</name>
</gene>
<evidence type="ECO:0000313" key="2">
    <source>
        <dbReference type="Proteomes" id="UP001230685"/>
    </source>
</evidence>